<keyword evidence="6" id="KW-0964">Secreted</keyword>
<feature type="compositionally biased region" description="Acidic residues" evidence="13">
    <location>
        <begin position="101"/>
        <end position="118"/>
    </location>
</feature>
<evidence type="ECO:0000256" key="4">
    <source>
        <dbReference type="ARBA" id="ARBA00012012"/>
    </source>
</evidence>
<dbReference type="InterPro" id="IPR007484">
    <property type="entry name" value="Peptidase_M28"/>
</dbReference>
<dbReference type="GO" id="GO:0008270">
    <property type="term" value="F:zinc ion binding"/>
    <property type="evidence" value="ECO:0007669"/>
    <property type="project" value="TreeGrafter"/>
</dbReference>
<dbReference type="CDD" id="cd03880">
    <property type="entry name" value="M28_QC_like"/>
    <property type="match status" value="1"/>
</dbReference>
<evidence type="ECO:0000256" key="7">
    <source>
        <dbReference type="ARBA" id="ARBA00022679"/>
    </source>
</evidence>
<name>A0AAE1UIW9_9EUCA</name>
<dbReference type="Pfam" id="PF04389">
    <property type="entry name" value="Peptidase_M28"/>
    <property type="match status" value="1"/>
</dbReference>
<dbReference type="InterPro" id="IPR040234">
    <property type="entry name" value="QC/QCL"/>
</dbReference>
<evidence type="ECO:0000313" key="15">
    <source>
        <dbReference type="EMBL" id="KAK4320675.1"/>
    </source>
</evidence>
<keyword evidence="8" id="KW-0479">Metal-binding</keyword>
<evidence type="ECO:0000259" key="14">
    <source>
        <dbReference type="Pfam" id="PF04389"/>
    </source>
</evidence>
<evidence type="ECO:0000256" key="13">
    <source>
        <dbReference type="SAM" id="MobiDB-lite"/>
    </source>
</evidence>
<dbReference type="GO" id="GO:0005576">
    <property type="term" value="C:extracellular region"/>
    <property type="evidence" value="ECO:0007669"/>
    <property type="project" value="UniProtKB-SubCell"/>
</dbReference>
<sequence length="491" mass="56031">MMEEIRVKIETLQDEERELISRGKKIKREVFEGSDDKDEGLEAVRNIFGGDIDYGEFGHYENCEGCADEENIDDSENEQFSKSFMENRKYLSKENDKREELEVEEGNDEVEEASDEDENGWWKENISGCLGGVRTCAAMLLKTNACVALLYTFAALHCTNGHDNNNKRSRILWYNAKNTHTGLGLSNGTLQELSRLASDLTQFQALLAPLMVTRVVGTQGHSNVRKHLVDTMEGLNWDVEQLSFDARTPVGHKTFTNVVATLDPSATRRLVIACHYDSKIDTRGDFIGATDSAVPCAMMLHLAAALHSQLSTHSLKQSDLTLQFIFFDGEEAFHRWSNTDSLYGSRNLAARLHNQPYPPNNQDNTHELHRMDLFVLLDLLGTRDVSFYSFFPNTQQWYARMLSFERRLGELQLLNSRPNMFIDKALHKTGIQDDHIPFLKRDVPILHLIPVPFPSVWHELTDNEQALHYPTIDNLNRILFAFTADYLNIVP</sequence>
<gene>
    <name evidence="15" type="ORF">Pmani_008508</name>
</gene>
<evidence type="ECO:0000256" key="3">
    <source>
        <dbReference type="ARBA" id="ARBA00006014"/>
    </source>
</evidence>
<dbReference type="Gene3D" id="3.40.630.10">
    <property type="entry name" value="Zn peptidases"/>
    <property type="match status" value="1"/>
</dbReference>
<protein>
    <recommendedName>
        <fullName evidence="5">Glutaminyl-peptide cyclotransferase</fullName>
        <ecNumber evidence="4">2.3.2.5</ecNumber>
    </recommendedName>
</protein>
<dbReference type="PANTHER" id="PTHR12283:SF6">
    <property type="entry name" value="GLUTAMINYL-PEPTIDE CYCLOTRANSFERASE-RELATED"/>
    <property type="match status" value="1"/>
</dbReference>
<dbReference type="Proteomes" id="UP001292094">
    <property type="component" value="Unassembled WGS sequence"/>
</dbReference>
<evidence type="ECO:0000256" key="1">
    <source>
        <dbReference type="ARBA" id="ARBA00000001"/>
    </source>
</evidence>
<feature type="coiled-coil region" evidence="12">
    <location>
        <begin position="2"/>
        <end position="29"/>
    </location>
</feature>
<dbReference type="SUPFAM" id="SSF53187">
    <property type="entry name" value="Zn-dependent exopeptidases"/>
    <property type="match status" value="1"/>
</dbReference>
<comment type="similarity">
    <text evidence="3">Belongs to the glutaminyl-peptide cyclotransferase family.</text>
</comment>
<evidence type="ECO:0000256" key="2">
    <source>
        <dbReference type="ARBA" id="ARBA00004613"/>
    </source>
</evidence>
<evidence type="ECO:0000256" key="8">
    <source>
        <dbReference type="ARBA" id="ARBA00022723"/>
    </source>
</evidence>
<evidence type="ECO:0000256" key="5">
    <source>
        <dbReference type="ARBA" id="ARBA00016861"/>
    </source>
</evidence>
<reference evidence="15" key="1">
    <citation type="submission" date="2023-11" db="EMBL/GenBank/DDBJ databases">
        <title>Genome assemblies of two species of porcelain crab, Petrolisthes cinctipes and Petrolisthes manimaculis (Anomura: Porcellanidae).</title>
        <authorList>
            <person name="Angst P."/>
        </authorList>
    </citation>
    <scope>NUCLEOTIDE SEQUENCE</scope>
    <source>
        <strain evidence="15">PB745_02</strain>
        <tissue evidence="15">Gill</tissue>
    </source>
</reference>
<comment type="subcellular location">
    <subcellularLocation>
        <location evidence="2">Secreted</location>
    </subcellularLocation>
</comment>
<accession>A0AAE1UIW9</accession>
<keyword evidence="11" id="KW-0012">Acyltransferase</keyword>
<dbReference type="InterPro" id="IPR037457">
    <property type="entry name" value="M28_QC"/>
</dbReference>
<evidence type="ECO:0000313" key="16">
    <source>
        <dbReference type="Proteomes" id="UP001292094"/>
    </source>
</evidence>
<feature type="domain" description="Peptidase M28" evidence="14">
    <location>
        <begin position="257"/>
        <end position="482"/>
    </location>
</feature>
<comment type="catalytic activity">
    <reaction evidence="1">
        <text>N-terminal L-glutaminyl-[peptide] = N-terminal 5-oxo-L-prolyl-[peptide] + NH4(+)</text>
        <dbReference type="Rhea" id="RHEA:23652"/>
        <dbReference type="Rhea" id="RHEA-COMP:11736"/>
        <dbReference type="Rhea" id="RHEA-COMP:11846"/>
        <dbReference type="ChEBI" id="CHEBI:28938"/>
        <dbReference type="ChEBI" id="CHEBI:64722"/>
        <dbReference type="ChEBI" id="CHEBI:87215"/>
        <dbReference type="EC" id="2.3.2.5"/>
    </reaction>
</comment>
<evidence type="ECO:0000256" key="11">
    <source>
        <dbReference type="ARBA" id="ARBA00023315"/>
    </source>
</evidence>
<feature type="region of interest" description="Disordered" evidence="13">
    <location>
        <begin position="95"/>
        <end position="118"/>
    </location>
</feature>
<keyword evidence="12" id="KW-0175">Coiled coil</keyword>
<evidence type="ECO:0000256" key="9">
    <source>
        <dbReference type="ARBA" id="ARBA00022833"/>
    </source>
</evidence>
<dbReference type="PANTHER" id="PTHR12283">
    <property type="entry name" value="GLUTAMINYL-PEPTIDE CYCLOTRANSFERASE"/>
    <property type="match status" value="1"/>
</dbReference>
<evidence type="ECO:0000256" key="10">
    <source>
        <dbReference type="ARBA" id="ARBA00023157"/>
    </source>
</evidence>
<keyword evidence="7" id="KW-0808">Transferase</keyword>
<keyword evidence="9" id="KW-0862">Zinc</keyword>
<keyword evidence="10" id="KW-1015">Disulfide bond</keyword>
<dbReference type="GO" id="GO:0016603">
    <property type="term" value="F:glutaminyl-peptide cyclotransferase activity"/>
    <property type="evidence" value="ECO:0007669"/>
    <property type="project" value="UniProtKB-EC"/>
</dbReference>
<proteinExistence type="inferred from homology"/>
<dbReference type="EMBL" id="JAWZYT010000649">
    <property type="protein sequence ID" value="KAK4320675.1"/>
    <property type="molecule type" value="Genomic_DNA"/>
</dbReference>
<dbReference type="AlphaFoldDB" id="A0AAE1UIW9"/>
<keyword evidence="16" id="KW-1185">Reference proteome</keyword>
<comment type="caution">
    <text evidence="15">The sequence shown here is derived from an EMBL/GenBank/DDBJ whole genome shotgun (WGS) entry which is preliminary data.</text>
</comment>
<evidence type="ECO:0000256" key="12">
    <source>
        <dbReference type="SAM" id="Coils"/>
    </source>
</evidence>
<dbReference type="EC" id="2.3.2.5" evidence="4"/>
<evidence type="ECO:0000256" key="6">
    <source>
        <dbReference type="ARBA" id="ARBA00022525"/>
    </source>
</evidence>
<organism evidence="15 16">
    <name type="scientific">Petrolisthes manimaculis</name>
    <dbReference type="NCBI Taxonomy" id="1843537"/>
    <lineage>
        <taxon>Eukaryota</taxon>
        <taxon>Metazoa</taxon>
        <taxon>Ecdysozoa</taxon>
        <taxon>Arthropoda</taxon>
        <taxon>Crustacea</taxon>
        <taxon>Multicrustacea</taxon>
        <taxon>Malacostraca</taxon>
        <taxon>Eumalacostraca</taxon>
        <taxon>Eucarida</taxon>
        <taxon>Decapoda</taxon>
        <taxon>Pleocyemata</taxon>
        <taxon>Anomura</taxon>
        <taxon>Galatheoidea</taxon>
        <taxon>Porcellanidae</taxon>
        <taxon>Petrolisthes</taxon>
    </lineage>
</organism>
<dbReference type="FunFam" id="3.40.630.10:FF:000029">
    <property type="entry name" value="Glutaminyl-peptide cyclotransferase"/>
    <property type="match status" value="1"/>
</dbReference>